<dbReference type="InterPro" id="IPR036871">
    <property type="entry name" value="PX_dom_sf"/>
</dbReference>
<feature type="domain" description="WH2" evidence="4">
    <location>
        <begin position="1133"/>
        <end position="1150"/>
    </location>
</feature>
<feature type="region of interest" description="Disordered" evidence="2">
    <location>
        <begin position="972"/>
        <end position="1178"/>
    </location>
</feature>
<dbReference type="GO" id="GO:0035091">
    <property type="term" value="F:phosphatidylinositol binding"/>
    <property type="evidence" value="ECO:0007669"/>
    <property type="project" value="InterPro"/>
</dbReference>
<dbReference type="AlphaFoldDB" id="G4YT00"/>
<feature type="region of interest" description="Disordered" evidence="2">
    <location>
        <begin position="460"/>
        <end position="661"/>
    </location>
</feature>
<dbReference type="PANTHER" id="PTHR16231">
    <property type="entry name" value="COMM DOMAIN-CONTAINING PROTEIN 4-8 FAMILY MEMBER"/>
    <property type="match status" value="1"/>
</dbReference>
<accession>G4YT00</accession>
<dbReference type="SUPFAM" id="SSF64268">
    <property type="entry name" value="PX domain"/>
    <property type="match status" value="1"/>
</dbReference>
<dbReference type="PROSITE" id="PS50195">
    <property type="entry name" value="PX"/>
    <property type="match status" value="1"/>
</dbReference>
<evidence type="ECO:0000256" key="1">
    <source>
        <dbReference type="SAM" id="Coils"/>
    </source>
</evidence>
<evidence type="ECO:0000313" key="5">
    <source>
        <dbReference type="EMBL" id="EGZ25419.1"/>
    </source>
</evidence>
<evidence type="ECO:0000259" key="4">
    <source>
        <dbReference type="PROSITE" id="PS51082"/>
    </source>
</evidence>
<feature type="compositionally biased region" description="Basic and acidic residues" evidence="2">
    <location>
        <begin position="700"/>
        <end position="719"/>
    </location>
</feature>
<dbReference type="KEGG" id="psoj:PHYSODRAFT_311892"/>
<proteinExistence type="predicted"/>
<feature type="compositionally biased region" description="Low complexity" evidence="2">
    <location>
        <begin position="683"/>
        <end position="697"/>
    </location>
</feature>
<feature type="compositionally biased region" description="Polar residues" evidence="2">
    <location>
        <begin position="645"/>
        <end position="654"/>
    </location>
</feature>
<evidence type="ECO:0000256" key="2">
    <source>
        <dbReference type="SAM" id="MobiDB-lite"/>
    </source>
</evidence>
<reference evidence="5 6" key="1">
    <citation type="journal article" date="2006" name="Science">
        <title>Phytophthora genome sequences uncover evolutionary origins and mechanisms of pathogenesis.</title>
        <authorList>
            <person name="Tyler B.M."/>
            <person name="Tripathy S."/>
            <person name="Zhang X."/>
            <person name="Dehal P."/>
            <person name="Jiang R.H."/>
            <person name="Aerts A."/>
            <person name="Arredondo F.D."/>
            <person name="Baxter L."/>
            <person name="Bensasson D."/>
            <person name="Beynon J.L."/>
            <person name="Chapman J."/>
            <person name="Damasceno C.M."/>
            <person name="Dorrance A.E."/>
            <person name="Dou D."/>
            <person name="Dickerman A.W."/>
            <person name="Dubchak I.L."/>
            <person name="Garbelotto M."/>
            <person name="Gijzen M."/>
            <person name="Gordon S.G."/>
            <person name="Govers F."/>
            <person name="Grunwald N.J."/>
            <person name="Huang W."/>
            <person name="Ivors K.L."/>
            <person name="Jones R.W."/>
            <person name="Kamoun S."/>
            <person name="Krampis K."/>
            <person name="Lamour K.H."/>
            <person name="Lee M.K."/>
            <person name="McDonald W.H."/>
            <person name="Medina M."/>
            <person name="Meijer H.J."/>
            <person name="Nordberg E.K."/>
            <person name="Maclean D.J."/>
            <person name="Ospina-Giraldo M.D."/>
            <person name="Morris P.F."/>
            <person name="Phuntumart V."/>
            <person name="Putnam N.H."/>
            <person name="Rash S."/>
            <person name="Rose J.K."/>
            <person name="Sakihama Y."/>
            <person name="Salamov A.A."/>
            <person name="Savidor A."/>
            <person name="Scheuring C.F."/>
            <person name="Smith B.M."/>
            <person name="Sobral B.W."/>
            <person name="Terry A."/>
            <person name="Torto-Alalibo T.A."/>
            <person name="Win J."/>
            <person name="Xu Z."/>
            <person name="Zhang H."/>
            <person name="Grigoriev I.V."/>
            <person name="Rokhsar D.S."/>
            <person name="Boore J.L."/>
        </authorList>
    </citation>
    <scope>NUCLEOTIDE SEQUENCE [LARGE SCALE GENOMIC DNA]</scope>
    <source>
        <strain evidence="5 6">P6497</strain>
    </source>
</reference>
<organism evidence="5 6">
    <name type="scientific">Phytophthora sojae (strain P6497)</name>
    <name type="common">Soybean stem and root rot agent</name>
    <name type="synonym">Phytophthora megasperma f. sp. glycines</name>
    <dbReference type="NCBI Taxonomy" id="1094619"/>
    <lineage>
        <taxon>Eukaryota</taxon>
        <taxon>Sar</taxon>
        <taxon>Stramenopiles</taxon>
        <taxon>Oomycota</taxon>
        <taxon>Peronosporomycetes</taxon>
        <taxon>Peronosporales</taxon>
        <taxon>Peronosporaceae</taxon>
        <taxon>Phytophthora</taxon>
    </lineage>
</organism>
<dbReference type="Pfam" id="PF00787">
    <property type="entry name" value="PX"/>
    <property type="match status" value="1"/>
</dbReference>
<evidence type="ECO:0000313" key="6">
    <source>
        <dbReference type="Proteomes" id="UP000002640"/>
    </source>
</evidence>
<evidence type="ECO:0000259" key="3">
    <source>
        <dbReference type="PROSITE" id="PS50195"/>
    </source>
</evidence>
<evidence type="ECO:0008006" key="7">
    <source>
        <dbReference type="Google" id="ProtNLM"/>
    </source>
</evidence>
<feature type="coiled-coil region" evidence="1">
    <location>
        <begin position="313"/>
        <end position="351"/>
    </location>
</feature>
<dbReference type="SMART" id="SM00246">
    <property type="entry name" value="WH2"/>
    <property type="match status" value="1"/>
</dbReference>
<name>G4YT00_PHYSP</name>
<dbReference type="PANTHER" id="PTHR16231:SF4">
    <property type="entry name" value="COMM DOMAIN-CONTAINING PROTEIN 4"/>
    <property type="match status" value="1"/>
</dbReference>
<feature type="compositionally biased region" description="Low complexity" evidence="2">
    <location>
        <begin position="462"/>
        <end position="486"/>
    </location>
</feature>
<feature type="compositionally biased region" description="Low complexity" evidence="2">
    <location>
        <begin position="574"/>
        <end position="585"/>
    </location>
</feature>
<feature type="compositionally biased region" description="Low complexity" evidence="2">
    <location>
        <begin position="774"/>
        <end position="788"/>
    </location>
</feature>
<dbReference type="Gene3D" id="3.30.1520.10">
    <property type="entry name" value="Phox-like domain"/>
    <property type="match status" value="1"/>
</dbReference>
<protein>
    <recommendedName>
        <fullName evidence="7">PX domain-containing protein</fullName>
    </recommendedName>
</protein>
<feature type="compositionally biased region" description="Pro residues" evidence="2">
    <location>
        <begin position="498"/>
        <end position="508"/>
    </location>
</feature>
<dbReference type="InterPro" id="IPR001683">
    <property type="entry name" value="PX_dom"/>
</dbReference>
<dbReference type="PROSITE" id="PS51082">
    <property type="entry name" value="WH2"/>
    <property type="match status" value="1"/>
</dbReference>
<feature type="compositionally biased region" description="Low complexity" evidence="2">
    <location>
        <begin position="1096"/>
        <end position="1107"/>
    </location>
</feature>
<dbReference type="STRING" id="1094619.G4YT00"/>
<dbReference type="GeneID" id="20643440"/>
<feature type="compositionally biased region" description="Pro residues" evidence="2">
    <location>
        <begin position="1108"/>
        <end position="1117"/>
    </location>
</feature>
<feature type="compositionally biased region" description="Acidic residues" evidence="2">
    <location>
        <begin position="749"/>
        <end position="758"/>
    </location>
</feature>
<feature type="compositionally biased region" description="Acidic residues" evidence="2">
    <location>
        <begin position="807"/>
        <end position="817"/>
    </location>
</feature>
<feature type="compositionally biased region" description="Basic residues" evidence="2">
    <location>
        <begin position="1086"/>
        <end position="1095"/>
    </location>
</feature>
<dbReference type="CDD" id="cd21762">
    <property type="entry name" value="WH2"/>
    <property type="match status" value="1"/>
</dbReference>
<dbReference type="InterPro" id="IPR003124">
    <property type="entry name" value="WH2_dom"/>
</dbReference>
<dbReference type="RefSeq" id="XP_009520707.1">
    <property type="nucleotide sequence ID" value="XM_009522412.1"/>
</dbReference>
<dbReference type="InterPro" id="IPR047155">
    <property type="entry name" value="COMMD4/6/7/8"/>
</dbReference>
<dbReference type="Pfam" id="PF21672">
    <property type="entry name" value="COMM_HN"/>
    <property type="match status" value="1"/>
</dbReference>
<dbReference type="GO" id="GO:0003779">
    <property type="term" value="F:actin binding"/>
    <property type="evidence" value="ECO:0007669"/>
    <property type="project" value="InterPro"/>
</dbReference>
<dbReference type="EMBL" id="JH159152">
    <property type="protein sequence ID" value="EGZ25419.1"/>
    <property type="molecule type" value="Genomic_DNA"/>
</dbReference>
<dbReference type="OMA" id="GFAGWDG"/>
<dbReference type="SMR" id="G4YT00"/>
<feature type="region of interest" description="Disordered" evidence="2">
    <location>
        <begin position="677"/>
        <end position="845"/>
    </location>
</feature>
<dbReference type="SMART" id="SM00312">
    <property type="entry name" value="PX"/>
    <property type="match status" value="1"/>
</dbReference>
<sequence>MKFRFCGGLEPPDWLLAEVPLLSGEQSKVTHDDLAAMCEAIGTDIGVQAAVAALRFMLTHAAKYDADRADLVEELQQLGMQQVSADAIAQSYEEQRVHIQNQQRSRRFQFPHVEQVEWKLEEAPSTTVKLKLKLDQPVMDCGVAAASIPGEAGHELSFDVDKSKFLALYEELSQAQSAVMGGGSWVVHEGFLLVKRDGAASPRAEGAKPPQWRPALVGGKGLKELYVVLTMNRKLEFFDGSDPEARNKVDIAYLLGFAGWDGDGLLKADSYGLELKVERHAKPRMHLAAFNRVDQEKWCRGFMAVLDPHSAAGEEVRRERRRVKKEEKRLQEEREEKIRKWKEKKARMIKEEQDRLLAREEEINNMTPLERVDGLGSLDDDTARMLEKRKLRLQRRQAPTTGRVNKAAYRRRLEEAAGGKTDNVQPLHTRIVEQKTKVRVELPPPGQFFEVGGVVHNDAPVRLGSSGSDMSDSSSMSSRLSSVSSVTGSRHDGGMGNAPPPPPPPPPMRWSASNSRVSMSSRASMSIPPPPPPPLFDHQSFNERESRLSRSSSSLRSSSFDSFAFDRDEDPVPSRSSFSQGSRRISSADKSKQNMQDNLAAILGGGRPKPASRASRRRDSFGSTMSSVTTASYAAPSRKPKTDNTRTNGSTSSPAPEPSMANAFAASLAAIRRNRADTVEEMSVSSSAVSPVAGAPVNGKVRDRKRDSQLSAEGKEILKKAMGGESTQAPASKLKSKANSGRRGLFDDSSSDEDDDSDTGLFGVGGRKSKAPNSTSRASTSMRSSDLSVDSRPTPVKKSAPAPSVSSDEDVSSDSDSDNGTSFFAQPRKIEPTSPRGATTNNMGAGGSGPSVVVVFISSALRTEGKKSTGVFTFMLQFGNLEHSFSFTYSEFEEIHTRLTSAFPSTALPKFPSKHRLRNNTKPENMEKRAQEFRLYLQQLVALPGVLSSERFQFEYHIDGAFSRALANGQNSNGSVANGAQSNGRPPRSPVAPLPKKEQVVSPDSSRQESPPARAAKPRASKGLFGLDDSDSDPESDSDTSVDTPKLVTRQQRRESAASSTQRRKPKTAELSSSVIGAVPEDTLRGKKSRSRSRLSSRASSRASLAAPPRPVEPPKPAVTGLPPGRPNPFAGGRGDLLAAIRQGTQLKKTGDGDPAGTSGASSAAAKPPPPPPALTQAGSINEAITNAMAMRRIHVEYEESNADADSDDDWD</sequence>
<dbReference type="InParanoid" id="G4YT00"/>
<dbReference type="Pfam" id="PF02205">
    <property type="entry name" value="WH2"/>
    <property type="match status" value="1"/>
</dbReference>
<dbReference type="Proteomes" id="UP000002640">
    <property type="component" value="Unassembled WGS sequence"/>
</dbReference>
<feature type="compositionally biased region" description="Low complexity" evidence="2">
    <location>
        <begin position="549"/>
        <end position="563"/>
    </location>
</feature>
<feature type="compositionally biased region" description="Polar residues" evidence="2">
    <location>
        <begin position="972"/>
        <end position="984"/>
    </location>
</feature>
<feature type="compositionally biased region" description="Low complexity" evidence="2">
    <location>
        <begin position="511"/>
        <end position="526"/>
    </location>
</feature>
<keyword evidence="1" id="KW-0175">Coiled coil</keyword>
<gene>
    <name evidence="5" type="ORF">PHYSODRAFT_311892</name>
</gene>
<feature type="compositionally biased region" description="Acidic residues" evidence="2">
    <location>
        <begin position="1028"/>
        <end position="1040"/>
    </location>
</feature>
<feature type="compositionally biased region" description="Low complexity" evidence="2">
    <location>
        <begin position="1153"/>
        <end position="1166"/>
    </location>
</feature>
<keyword evidence="6" id="KW-1185">Reference proteome</keyword>
<feature type="domain" description="PX" evidence="3">
    <location>
        <begin position="850"/>
        <end position="963"/>
    </location>
</feature>
<dbReference type="CDD" id="cd06093">
    <property type="entry name" value="PX_domain"/>
    <property type="match status" value="1"/>
</dbReference>
<feature type="compositionally biased region" description="Polar residues" evidence="2">
    <location>
        <begin position="621"/>
        <end position="632"/>
    </location>
</feature>